<organism evidence="9 10">
    <name type="scientific">Ramlibacter henchirensis</name>
    <dbReference type="NCBI Taxonomy" id="204072"/>
    <lineage>
        <taxon>Bacteria</taxon>
        <taxon>Pseudomonadati</taxon>
        <taxon>Pseudomonadota</taxon>
        <taxon>Betaproteobacteria</taxon>
        <taxon>Burkholderiales</taxon>
        <taxon>Comamonadaceae</taxon>
        <taxon>Ramlibacter</taxon>
    </lineage>
</organism>
<dbReference type="OrthoDB" id="5298727at2"/>
<feature type="transmembrane region" description="Helical" evidence="7">
    <location>
        <begin position="220"/>
        <end position="239"/>
    </location>
</feature>
<gene>
    <name evidence="9" type="ORF">EZ313_15175</name>
</gene>
<comment type="caution">
    <text evidence="9">The sequence shown here is derived from an EMBL/GenBank/DDBJ whole genome shotgun (WGS) entry which is preliminary data.</text>
</comment>
<dbReference type="PROSITE" id="PS50928">
    <property type="entry name" value="ABC_TM1"/>
    <property type="match status" value="1"/>
</dbReference>
<dbReference type="GO" id="GO:0005886">
    <property type="term" value="C:plasma membrane"/>
    <property type="evidence" value="ECO:0007669"/>
    <property type="project" value="UniProtKB-SubCell"/>
</dbReference>
<keyword evidence="4 7" id="KW-0812">Transmembrane</keyword>
<evidence type="ECO:0000256" key="1">
    <source>
        <dbReference type="ARBA" id="ARBA00004651"/>
    </source>
</evidence>
<accession>A0A4Z0BX97</accession>
<evidence type="ECO:0000256" key="4">
    <source>
        <dbReference type="ARBA" id="ARBA00022692"/>
    </source>
</evidence>
<name>A0A4Z0BX97_9BURK</name>
<dbReference type="AlphaFoldDB" id="A0A4Z0BX97"/>
<proteinExistence type="inferred from homology"/>
<evidence type="ECO:0000256" key="6">
    <source>
        <dbReference type="ARBA" id="ARBA00023136"/>
    </source>
</evidence>
<evidence type="ECO:0000256" key="5">
    <source>
        <dbReference type="ARBA" id="ARBA00022989"/>
    </source>
</evidence>
<feature type="transmembrane region" description="Helical" evidence="7">
    <location>
        <begin position="65"/>
        <end position="84"/>
    </location>
</feature>
<dbReference type="InterPro" id="IPR000515">
    <property type="entry name" value="MetI-like"/>
</dbReference>
<dbReference type="GO" id="GO:0010438">
    <property type="term" value="P:cellular response to sulfur starvation"/>
    <property type="evidence" value="ECO:0007669"/>
    <property type="project" value="TreeGrafter"/>
</dbReference>
<dbReference type="Pfam" id="PF00528">
    <property type="entry name" value="BPD_transp_1"/>
    <property type="match status" value="1"/>
</dbReference>
<keyword evidence="5 7" id="KW-1133">Transmembrane helix</keyword>
<keyword evidence="2 7" id="KW-0813">Transport</keyword>
<evidence type="ECO:0000256" key="3">
    <source>
        <dbReference type="ARBA" id="ARBA00022475"/>
    </source>
</evidence>
<feature type="domain" description="ABC transmembrane type-1" evidence="8">
    <location>
        <begin position="58"/>
        <end position="238"/>
    </location>
</feature>
<dbReference type="EMBL" id="SMLM01000002">
    <property type="protein sequence ID" value="TFZ02599.1"/>
    <property type="molecule type" value="Genomic_DNA"/>
</dbReference>
<feature type="transmembrane region" description="Helical" evidence="7">
    <location>
        <begin position="124"/>
        <end position="143"/>
    </location>
</feature>
<comment type="similarity">
    <text evidence="7">Belongs to the binding-protein-dependent transport system permease family.</text>
</comment>
<dbReference type="SUPFAM" id="SSF161098">
    <property type="entry name" value="MetI-like"/>
    <property type="match status" value="1"/>
</dbReference>
<dbReference type="PANTHER" id="PTHR30151">
    <property type="entry name" value="ALKANE SULFONATE ABC TRANSPORTER-RELATED, MEMBRANE SUBUNIT"/>
    <property type="match status" value="1"/>
</dbReference>
<evidence type="ECO:0000313" key="9">
    <source>
        <dbReference type="EMBL" id="TFZ02599.1"/>
    </source>
</evidence>
<keyword evidence="10" id="KW-1185">Reference proteome</keyword>
<evidence type="ECO:0000256" key="7">
    <source>
        <dbReference type="RuleBase" id="RU363032"/>
    </source>
</evidence>
<feature type="transmembrane region" description="Helical" evidence="7">
    <location>
        <begin position="187"/>
        <end position="208"/>
    </location>
</feature>
<protein>
    <submittedName>
        <fullName evidence="9">ABC transporter permease</fullName>
    </submittedName>
</protein>
<dbReference type="GO" id="GO:0055085">
    <property type="term" value="P:transmembrane transport"/>
    <property type="evidence" value="ECO:0007669"/>
    <property type="project" value="InterPro"/>
</dbReference>
<dbReference type="InterPro" id="IPR035906">
    <property type="entry name" value="MetI-like_sf"/>
</dbReference>
<keyword evidence="3" id="KW-1003">Cell membrane</keyword>
<sequence>MKRDRDYRIWGFGLVAALLVLWELSARTWVASPNWPPVSQILVAGKEAFTSGELPMVFLSSLGRMAAGFVAGGLLGIVVGLLMGRLRWVNAALDMLVELVRPIPIPAIVPPLILLLGIDTSMKVFIVAFATFFPVLVNTIAGVRSVERTALDVARTFQVPPSRTLVRVVLPASMPFILVGLRTSLALALIVTVIAEMIAGSEGIGYYLMTMQFAMRAGEMYAAILLLAIVGYVLNLGMLRMERRVLHWFQRAAD</sequence>
<dbReference type="PANTHER" id="PTHR30151:SF25">
    <property type="entry name" value="TAURINE TRANSPORT SYSTEM PERMEASE PROTEIN TAUC"/>
    <property type="match status" value="1"/>
</dbReference>
<evidence type="ECO:0000259" key="8">
    <source>
        <dbReference type="PROSITE" id="PS50928"/>
    </source>
</evidence>
<dbReference type="CDD" id="cd06261">
    <property type="entry name" value="TM_PBP2"/>
    <property type="match status" value="1"/>
</dbReference>
<feature type="transmembrane region" description="Helical" evidence="7">
    <location>
        <begin position="96"/>
        <end position="118"/>
    </location>
</feature>
<reference evidence="9 10" key="1">
    <citation type="submission" date="2019-03" db="EMBL/GenBank/DDBJ databases">
        <title>Ramlibacter henchirensis DSM 14656, whole genome shotgun sequence.</title>
        <authorList>
            <person name="Zhang X."/>
            <person name="Feng G."/>
            <person name="Zhu H."/>
        </authorList>
    </citation>
    <scope>NUCLEOTIDE SEQUENCE [LARGE SCALE GENOMIC DNA]</scope>
    <source>
        <strain evidence="9 10">DSM 14656</strain>
    </source>
</reference>
<dbReference type="RefSeq" id="WP_135264124.1">
    <property type="nucleotide sequence ID" value="NZ_SMLM01000002.1"/>
</dbReference>
<keyword evidence="6 7" id="KW-0472">Membrane</keyword>
<dbReference type="Proteomes" id="UP000298180">
    <property type="component" value="Unassembled WGS sequence"/>
</dbReference>
<evidence type="ECO:0000256" key="2">
    <source>
        <dbReference type="ARBA" id="ARBA00022448"/>
    </source>
</evidence>
<comment type="subcellular location">
    <subcellularLocation>
        <location evidence="1 7">Cell membrane</location>
        <topology evidence="1 7">Multi-pass membrane protein</topology>
    </subcellularLocation>
</comment>
<evidence type="ECO:0000313" key="10">
    <source>
        <dbReference type="Proteomes" id="UP000298180"/>
    </source>
</evidence>
<dbReference type="Gene3D" id="1.10.3720.10">
    <property type="entry name" value="MetI-like"/>
    <property type="match status" value="1"/>
</dbReference>